<dbReference type="SUPFAM" id="SSF54695">
    <property type="entry name" value="POZ domain"/>
    <property type="match status" value="1"/>
</dbReference>
<dbReference type="InterPro" id="IPR011333">
    <property type="entry name" value="SKP1/BTB/POZ_sf"/>
</dbReference>
<feature type="compositionally biased region" description="Basic and acidic residues" evidence="1">
    <location>
        <begin position="64"/>
        <end position="92"/>
    </location>
</feature>
<feature type="region of interest" description="Disordered" evidence="1">
    <location>
        <begin position="28"/>
        <end position="93"/>
    </location>
</feature>
<evidence type="ECO:0000313" key="4">
    <source>
        <dbReference type="Proteomes" id="UP000663827"/>
    </source>
</evidence>
<evidence type="ECO:0000313" key="3">
    <source>
        <dbReference type="EMBL" id="CAE7066095.1"/>
    </source>
</evidence>
<dbReference type="Pfam" id="PF00651">
    <property type="entry name" value="BTB"/>
    <property type="match status" value="1"/>
</dbReference>
<dbReference type="Proteomes" id="UP000663827">
    <property type="component" value="Unassembled WGS sequence"/>
</dbReference>
<protein>
    <recommendedName>
        <fullName evidence="2">BTB domain-containing protein</fullName>
    </recommendedName>
</protein>
<gene>
    <name evidence="3" type="ORF">RDB_LOCUS11677</name>
</gene>
<sequence length="472" mass="54352">MIDSRLAYNLPKFGIDFAVRSLSHEHNNHNLVDHPDSSTMPKRASTASAPRRGSTTARSRKRTKVNEIKEDSPKPEEEIKEEPNKDADKSLEEDTEVLTCDPKYYFEDGNVTLRVHTTLFKVHASLLKAHSEEFFDKLNPLRAPRDGTTDIIVPDVQPSRFRNLMKLIYCLPSNDVIFGENKSVVAKFECYLDVAILSRKFAMNTMQKWSEKELGKLVHRLGKDISDQINDFYGDMSDSGDAHYFGDYHDTSQNDAFDYCTFHFVEAIRYARAVLHTSLLYDLLSILQHNAANGSDVVFTLAFFRIADLRKTDPSLFGFFFLLLLEYGNQAWVDKQFTQEERIALFSAQSFLTPLPQSLKESILPLLFTRPTSSNDFVEILSEDPNHETNCHKEIFSLWQKTFPASYYRDVNSREFSTSIKALVKLPLYRLDFSLGLHQTKCQACRKTILEKLDKDMQEVFTRLGGYYKVFD</sequence>
<proteinExistence type="predicted"/>
<dbReference type="Gene3D" id="3.30.710.10">
    <property type="entry name" value="Potassium Channel Kv1.1, Chain A"/>
    <property type="match status" value="1"/>
</dbReference>
<evidence type="ECO:0000256" key="1">
    <source>
        <dbReference type="SAM" id="MobiDB-lite"/>
    </source>
</evidence>
<dbReference type="InterPro" id="IPR000210">
    <property type="entry name" value="BTB/POZ_dom"/>
</dbReference>
<comment type="caution">
    <text evidence="3">The sequence shown here is derived from an EMBL/GenBank/DDBJ whole genome shotgun (WGS) entry which is preliminary data.</text>
</comment>
<feature type="domain" description="BTB" evidence="2">
    <location>
        <begin position="109"/>
        <end position="169"/>
    </location>
</feature>
<accession>A0A8H3HTR8</accession>
<evidence type="ECO:0000259" key="2">
    <source>
        <dbReference type="PROSITE" id="PS50097"/>
    </source>
</evidence>
<dbReference type="PROSITE" id="PS50097">
    <property type="entry name" value="BTB"/>
    <property type="match status" value="1"/>
</dbReference>
<feature type="compositionally biased region" description="Polar residues" evidence="1">
    <location>
        <begin position="37"/>
        <end position="57"/>
    </location>
</feature>
<organism evidence="3 4">
    <name type="scientific">Rhizoctonia solani</name>
    <dbReference type="NCBI Taxonomy" id="456999"/>
    <lineage>
        <taxon>Eukaryota</taxon>
        <taxon>Fungi</taxon>
        <taxon>Dikarya</taxon>
        <taxon>Basidiomycota</taxon>
        <taxon>Agaricomycotina</taxon>
        <taxon>Agaricomycetes</taxon>
        <taxon>Cantharellales</taxon>
        <taxon>Ceratobasidiaceae</taxon>
        <taxon>Rhizoctonia</taxon>
    </lineage>
</organism>
<dbReference type="EMBL" id="CAJNJQ010000256">
    <property type="protein sequence ID" value="CAE7066095.1"/>
    <property type="molecule type" value="Genomic_DNA"/>
</dbReference>
<dbReference type="AlphaFoldDB" id="A0A8H3HTR8"/>
<name>A0A8H3HTR8_9AGAM</name>
<reference evidence="3" key="1">
    <citation type="submission" date="2021-01" db="EMBL/GenBank/DDBJ databases">
        <authorList>
            <person name="Kaushik A."/>
        </authorList>
    </citation>
    <scope>NUCLEOTIDE SEQUENCE</scope>
    <source>
        <strain evidence="3">AG5</strain>
    </source>
</reference>